<gene>
    <name evidence="1" type="ORF">BT96DRAFT_941004</name>
</gene>
<reference evidence="1" key="1">
    <citation type="journal article" date="2019" name="Environ. Microbiol.">
        <title>Fungal ecological strategies reflected in gene transcription - a case study of two litter decomposers.</title>
        <authorList>
            <person name="Barbi F."/>
            <person name="Kohler A."/>
            <person name="Barry K."/>
            <person name="Baskaran P."/>
            <person name="Daum C."/>
            <person name="Fauchery L."/>
            <person name="Ihrmark K."/>
            <person name="Kuo A."/>
            <person name="LaButti K."/>
            <person name="Lipzen A."/>
            <person name="Morin E."/>
            <person name="Grigoriev I.V."/>
            <person name="Henrissat B."/>
            <person name="Lindahl B."/>
            <person name="Martin F."/>
        </authorList>
    </citation>
    <scope>NUCLEOTIDE SEQUENCE</scope>
    <source>
        <strain evidence="1">JB14</strain>
    </source>
</reference>
<dbReference type="AlphaFoldDB" id="A0A6A4HKL2"/>
<accession>A0A6A4HKL2</accession>
<keyword evidence="2" id="KW-1185">Reference proteome</keyword>
<organism evidence="1 2">
    <name type="scientific">Gymnopus androsaceus JB14</name>
    <dbReference type="NCBI Taxonomy" id="1447944"/>
    <lineage>
        <taxon>Eukaryota</taxon>
        <taxon>Fungi</taxon>
        <taxon>Dikarya</taxon>
        <taxon>Basidiomycota</taxon>
        <taxon>Agaricomycotina</taxon>
        <taxon>Agaricomycetes</taxon>
        <taxon>Agaricomycetidae</taxon>
        <taxon>Agaricales</taxon>
        <taxon>Marasmiineae</taxon>
        <taxon>Omphalotaceae</taxon>
        <taxon>Gymnopus</taxon>
    </lineage>
</organism>
<dbReference type="Proteomes" id="UP000799118">
    <property type="component" value="Unassembled WGS sequence"/>
</dbReference>
<sequence length="294" mass="33467">MTLILLNAGIAPPIPEDFDFQPFLIIPPALDPKYWPLRARNEHNCTVETYNEDSIVATMRCRDDRVSFPDVGPLLKALFPYSSEELAMLAASTELCTKVGPLPTFILMELELVRLQKEKKGTKGAETTKENAKAIPIAGSMVNLNPIERVAGQQPKPVVSKIFLYSIRHKLFLSVNWFTNNHLQLAQHRLHDLHTKILYTEPPSDSKVLVFDVLKMTTLWGNNADHSCLSPLKWIESMKNYHAALVILSPATESSVEPADPLSGSFAEEFWKHFIFFRDYPDFESSYPIWYNFE</sequence>
<evidence type="ECO:0000313" key="2">
    <source>
        <dbReference type="Proteomes" id="UP000799118"/>
    </source>
</evidence>
<protein>
    <submittedName>
        <fullName evidence="1">Uncharacterized protein</fullName>
    </submittedName>
</protein>
<proteinExistence type="predicted"/>
<dbReference type="OrthoDB" id="3025853at2759"/>
<dbReference type="EMBL" id="ML769498">
    <property type="protein sequence ID" value="KAE9397405.1"/>
    <property type="molecule type" value="Genomic_DNA"/>
</dbReference>
<name>A0A6A4HKL2_9AGAR</name>
<evidence type="ECO:0000313" key="1">
    <source>
        <dbReference type="EMBL" id="KAE9397405.1"/>
    </source>
</evidence>